<sequence length="304" mass="35979">MTDVIRLVNTLQILPVLGIGLRLCLRSGISNETVLWNMLRGIHIYIKFTVLLIGLTKEFYTIFPEFTWLSDLFISYSFPLYHYLHIFKGNYSSFSDEGFYFILILNLSLFLIAALLRFLYSFTEEKVKGLFFYYELIVPDIFIFIVKDYADFSPVQSHLQGCAILVTLSFWTAIGIIAPMIISEDKYHYREAVYNKSGLKEQYRFWHSVIKIEELFVVLLLYFNGVWLPKHLRAKSVLTAIVFYVIKKCQTMYWPYYHRFLNIFLESSFSVLTILAFWNHFPWLLVLLVYPFGKLVQQKILKLD</sequence>
<name>A0AAU9J8Y2_9CILI</name>
<keyword evidence="1" id="KW-1133">Transmembrane helix</keyword>
<proteinExistence type="predicted"/>
<feature type="transmembrane region" description="Helical" evidence="1">
    <location>
        <begin position="37"/>
        <end position="56"/>
    </location>
</feature>
<dbReference type="EMBL" id="CAJZBQ010000035">
    <property type="protein sequence ID" value="CAG9323725.1"/>
    <property type="molecule type" value="Genomic_DNA"/>
</dbReference>
<protein>
    <submittedName>
        <fullName evidence="2">Uncharacterized protein</fullName>
    </submittedName>
</protein>
<organism evidence="2 3">
    <name type="scientific">Blepharisma stoltei</name>
    <dbReference type="NCBI Taxonomy" id="1481888"/>
    <lineage>
        <taxon>Eukaryota</taxon>
        <taxon>Sar</taxon>
        <taxon>Alveolata</taxon>
        <taxon>Ciliophora</taxon>
        <taxon>Postciliodesmatophora</taxon>
        <taxon>Heterotrichea</taxon>
        <taxon>Heterotrichida</taxon>
        <taxon>Blepharismidae</taxon>
        <taxon>Blepharisma</taxon>
    </lineage>
</organism>
<keyword evidence="3" id="KW-1185">Reference proteome</keyword>
<evidence type="ECO:0000313" key="2">
    <source>
        <dbReference type="EMBL" id="CAG9323725.1"/>
    </source>
</evidence>
<reference evidence="2" key="1">
    <citation type="submission" date="2021-09" db="EMBL/GenBank/DDBJ databases">
        <authorList>
            <consortium name="AG Swart"/>
            <person name="Singh M."/>
            <person name="Singh A."/>
            <person name="Seah K."/>
            <person name="Emmerich C."/>
        </authorList>
    </citation>
    <scope>NUCLEOTIDE SEQUENCE</scope>
    <source>
        <strain evidence="2">ATCC30299</strain>
    </source>
</reference>
<keyword evidence="1" id="KW-0812">Transmembrane</keyword>
<feature type="transmembrane region" description="Helical" evidence="1">
    <location>
        <begin position="269"/>
        <end position="292"/>
    </location>
</feature>
<accession>A0AAU9J8Y2</accession>
<feature type="transmembrane region" description="Helical" evidence="1">
    <location>
        <begin position="162"/>
        <end position="183"/>
    </location>
</feature>
<feature type="transmembrane region" description="Helical" evidence="1">
    <location>
        <begin position="99"/>
        <end position="119"/>
    </location>
</feature>
<gene>
    <name evidence="2" type="ORF">BSTOLATCC_MIC34765</name>
</gene>
<evidence type="ECO:0000313" key="3">
    <source>
        <dbReference type="Proteomes" id="UP001162131"/>
    </source>
</evidence>
<keyword evidence="1" id="KW-0472">Membrane</keyword>
<comment type="caution">
    <text evidence="2">The sequence shown here is derived from an EMBL/GenBank/DDBJ whole genome shotgun (WGS) entry which is preliminary data.</text>
</comment>
<feature type="transmembrane region" description="Helical" evidence="1">
    <location>
        <begin position="203"/>
        <end position="225"/>
    </location>
</feature>
<feature type="transmembrane region" description="Helical" evidence="1">
    <location>
        <begin position="131"/>
        <end position="150"/>
    </location>
</feature>
<evidence type="ECO:0000256" key="1">
    <source>
        <dbReference type="SAM" id="Phobius"/>
    </source>
</evidence>
<dbReference type="AlphaFoldDB" id="A0AAU9J8Y2"/>
<dbReference type="Proteomes" id="UP001162131">
    <property type="component" value="Unassembled WGS sequence"/>
</dbReference>